<name>A0A1F7WVF3_9BACT</name>
<comment type="pathway">
    <text evidence="1">Amino-acid biosynthesis; L-asparagine biosynthesis; L-asparagine from L-aspartate (L-Gln route): step 1/1.</text>
</comment>
<dbReference type="Gene3D" id="3.40.50.620">
    <property type="entry name" value="HUPs"/>
    <property type="match status" value="1"/>
</dbReference>
<evidence type="ECO:0000313" key="12">
    <source>
        <dbReference type="EMBL" id="OGM06055.1"/>
    </source>
</evidence>
<keyword evidence="8" id="KW-0028">Amino-acid biosynthesis</keyword>
<evidence type="ECO:0000256" key="10">
    <source>
        <dbReference type="PIRSR" id="PIRSR001589-3"/>
    </source>
</evidence>
<dbReference type="NCBIfam" id="TIGR01536">
    <property type="entry name" value="asn_synth_AEB"/>
    <property type="match status" value="1"/>
</dbReference>
<keyword evidence="8" id="KW-0061">Asparagine biosynthesis</keyword>
<evidence type="ECO:0000313" key="13">
    <source>
        <dbReference type="Proteomes" id="UP000178735"/>
    </source>
</evidence>
<dbReference type="Gene3D" id="3.60.20.10">
    <property type="entry name" value="Glutamine Phosphoribosylpyrophosphate, subunit 1, domain 1"/>
    <property type="match status" value="1"/>
</dbReference>
<comment type="similarity">
    <text evidence="2">Belongs to the asparagine synthetase family.</text>
</comment>
<dbReference type="CDD" id="cd00712">
    <property type="entry name" value="AsnB"/>
    <property type="match status" value="1"/>
</dbReference>
<evidence type="ECO:0000256" key="7">
    <source>
        <dbReference type="ARBA" id="ARBA00048741"/>
    </source>
</evidence>
<dbReference type="InterPro" id="IPR006426">
    <property type="entry name" value="Asn_synth_AEB"/>
</dbReference>
<dbReference type="InterPro" id="IPR001962">
    <property type="entry name" value="Asn_synthase"/>
</dbReference>
<dbReference type="GO" id="GO:0005524">
    <property type="term" value="F:ATP binding"/>
    <property type="evidence" value="ECO:0007669"/>
    <property type="project" value="UniProtKB-KW"/>
</dbReference>
<dbReference type="GO" id="GO:0006529">
    <property type="term" value="P:asparagine biosynthetic process"/>
    <property type="evidence" value="ECO:0007669"/>
    <property type="project" value="UniProtKB-KW"/>
</dbReference>
<evidence type="ECO:0000256" key="6">
    <source>
        <dbReference type="ARBA" id="ARBA00022962"/>
    </source>
</evidence>
<keyword evidence="4 9" id="KW-0547">Nucleotide-binding</keyword>
<evidence type="ECO:0000256" key="2">
    <source>
        <dbReference type="ARBA" id="ARBA00005752"/>
    </source>
</evidence>
<sequence length="643" mass="73532">MCRIAGFWDFHEGAGYDTGNVLDKMRDTMTHGGPDDAGSYNDVCRGRVALGHRRLSIIDLSPSGHQPMVFEDYAIVFNGEIYNFAEVKAELVKKGHKFASTSDTEVILKAWREWGRASVDKFRGMWAFALWDKKEKTLTLSRDRLGVKPLYWYYKDGLFMFSSELKAFHAHPGFDKKLDYDSLSLYLQYGYITAPKTIFHNTHKLEPGFFLTIDEHRNIKKAEYWSAEKAFLEGAPGRAKARDEQAAADELEALLLESFKLRMVSDVPVGMFLSGGVDSSLLTALLAKESGGAALKTFTIGFDESEYNEASWAKKVAEHLGTEHTELYCRPSDAFDIIAKLPDIYDEPLGDASAVPTYLVSKLARTKVKVSLSADGGDEQFCGYNRYFMMNERIRRFATNPFLSLVSGALDYVSTDMAYAIYEKLSPILPRWNNFYDKFAKLKKVLKTKNRIAQYDLSNKYFIDEDVRSLGLERVSSQLVKFGREFENMNILDQMMYYDIKTYLPDDILVKVDRAGMSVALEGRDPFLDHKITEFAAALPLDLKYRGGVSKYILKKILYRHVPRELVDRPKQGFGVPVYEWFRDELKGCYYDHLAPDKIKREGVFDAAAVAGLLDAYMNGRGVNPYKLWFLFVFELWYEKYMA</sequence>
<dbReference type="GO" id="GO:0005829">
    <property type="term" value="C:cytosol"/>
    <property type="evidence" value="ECO:0007669"/>
    <property type="project" value="TreeGrafter"/>
</dbReference>
<dbReference type="SUPFAM" id="SSF56235">
    <property type="entry name" value="N-terminal nucleophile aminohydrolases (Ntn hydrolases)"/>
    <property type="match status" value="1"/>
</dbReference>
<evidence type="ECO:0000256" key="5">
    <source>
        <dbReference type="ARBA" id="ARBA00022840"/>
    </source>
</evidence>
<dbReference type="EC" id="6.3.5.4" evidence="3"/>
<dbReference type="PROSITE" id="PS51278">
    <property type="entry name" value="GATASE_TYPE_2"/>
    <property type="match status" value="1"/>
</dbReference>
<dbReference type="InterPro" id="IPR033738">
    <property type="entry name" value="AsnB_N"/>
</dbReference>
<keyword evidence="5 9" id="KW-0067">ATP-binding</keyword>
<dbReference type="SUPFAM" id="SSF52402">
    <property type="entry name" value="Adenine nucleotide alpha hydrolases-like"/>
    <property type="match status" value="1"/>
</dbReference>
<feature type="binding site" evidence="9">
    <location>
        <position position="300"/>
    </location>
    <ligand>
        <name>ATP</name>
        <dbReference type="ChEBI" id="CHEBI:30616"/>
    </ligand>
</feature>
<protein>
    <recommendedName>
        <fullName evidence="3">asparagine synthase (glutamine-hydrolyzing)</fullName>
        <ecNumber evidence="3">6.3.5.4</ecNumber>
    </recommendedName>
</protein>
<evidence type="ECO:0000259" key="11">
    <source>
        <dbReference type="PROSITE" id="PS51278"/>
    </source>
</evidence>
<dbReference type="CDD" id="cd01991">
    <property type="entry name" value="Asn_synthase_B_C"/>
    <property type="match status" value="1"/>
</dbReference>
<dbReference type="PANTHER" id="PTHR43284:SF1">
    <property type="entry name" value="ASPARAGINE SYNTHETASE"/>
    <property type="match status" value="1"/>
</dbReference>
<evidence type="ECO:0000256" key="9">
    <source>
        <dbReference type="PIRSR" id="PIRSR001589-2"/>
    </source>
</evidence>
<dbReference type="AlphaFoldDB" id="A0A1F7WVF3"/>
<accession>A0A1F7WVF3</accession>
<gene>
    <name evidence="12" type="ORF">A2008_12245</name>
</gene>
<dbReference type="InterPro" id="IPR051786">
    <property type="entry name" value="ASN_synthetase/amidase"/>
</dbReference>
<feature type="binding site" evidence="9">
    <location>
        <position position="103"/>
    </location>
    <ligand>
        <name>L-glutamine</name>
        <dbReference type="ChEBI" id="CHEBI:58359"/>
    </ligand>
</feature>
<dbReference type="GO" id="GO:0004066">
    <property type="term" value="F:asparagine synthase (glutamine-hydrolyzing) activity"/>
    <property type="evidence" value="ECO:0007669"/>
    <property type="project" value="UniProtKB-EC"/>
</dbReference>
<evidence type="ECO:0000256" key="4">
    <source>
        <dbReference type="ARBA" id="ARBA00022741"/>
    </source>
</evidence>
<dbReference type="InterPro" id="IPR029055">
    <property type="entry name" value="Ntn_hydrolases_N"/>
</dbReference>
<dbReference type="Pfam" id="PF00733">
    <property type="entry name" value="Asn_synthase"/>
    <property type="match status" value="1"/>
</dbReference>
<dbReference type="PIRSF" id="PIRSF001589">
    <property type="entry name" value="Asn_synthetase_glu-h"/>
    <property type="match status" value="1"/>
</dbReference>
<comment type="caution">
    <text evidence="12">The sequence shown here is derived from an EMBL/GenBank/DDBJ whole genome shotgun (WGS) entry which is preliminary data.</text>
</comment>
<evidence type="ECO:0000256" key="1">
    <source>
        <dbReference type="ARBA" id="ARBA00005187"/>
    </source>
</evidence>
<comment type="catalytic activity">
    <reaction evidence="7">
        <text>L-aspartate + L-glutamine + ATP + H2O = L-asparagine + L-glutamate + AMP + diphosphate + H(+)</text>
        <dbReference type="Rhea" id="RHEA:12228"/>
        <dbReference type="ChEBI" id="CHEBI:15377"/>
        <dbReference type="ChEBI" id="CHEBI:15378"/>
        <dbReference type="ChEBI" id="CHEBI:29985"/>
        <dbReference type="ChEBI" id="CHEBI:29991"/>
        <dbReference type="ChEBI" id="CHEBI:30616"/>
        <dbReference type="ChEBI" id="CHEBI:33019"/>
        <dbReference type="ChEBI" id="CHEBI:58048"/>
        <dbReference type="ChEBI" id="CHEBI:58359"/>
        <dbReference type="ChEBI" id="CHEBI:456215"/>
        <dbReference type="EC" id="6.3.5.4"/>
    </reaction>
</comment>
<dbReference type="InterPro" id="IPR017932">
    <property type="entry name" value="GATase_2_dom"/>
</dbReference>
<feature type="active site" description="For GATase activity" evidence="8">
    <location>
        <position position="2"/>
    </location>
</feature>
<dbReference type="STRING" id="1817813.A2008_12245"/>
<evidence type="ECO:0000256" key="3">
    <source>
        <dbReference type="ARBA" id="ARBA00012737"/>
    </source>
</evidence>
<feature type="site" description="Important for beta-aspartyl-AMP intermediate formation" evidence="10">
    <location>
        <position position="375"/>
    </location>
</feature>
<organism evidence="12 13">
    <name type="scientific">Candidatus Wallbacteria bacterium GWC2_49_35</name>
    <dbReference type="NCBI Taxonomy" id="1817813"/>
    <lineage>
        <taxon>Bacteria</taxon>
        <taxon>Candidatus Walliibacteriota</taxon>
    </lineage>
</organism>
<dbReference type="Pfam" id="PF13537">
    <property type="entry name" value="GATase_7"/>
    <property type="match status" value="1"/>
</dbReference>
<feature type="domain" description="Glutamine amidotransferase type-2" evidence="11">
    <location>
        <begin position="2"/>
        <end position="216"/>
    </location>
</feature>
<keyword evidence="6 8" id="KW-0315">Glutamine amidotransferase</keyword>
<reference evidence="12 13" key="1">
    <citation type="journal article" date="2016" name="Nat. Commun.">
        <title>Thousands of microbial genomes shed light on interconnected biogeochemical processes in an aquifer system.</title>
        <authorList>
            <person name="Anantharaman K."/>
            <person name="Brown C.T."/>
            <person name="Hug L.A."/>
            <person name="Sharon I."/>
            <person name="Castelle C.J."/>
            <person name="Probst A.J."/>
            <person name="Thomas B.C."/>
            <person name="Singh A."/>
            <person name="Wilkins M.J."/>
            <person name="Karaoz U."/>
            <person name="Brodie E.L."/>
            <person name="Williams K.H."/>
            <person name="Hubbard S.S."/>
            <person name="Banfield J.F."/>
        </authorList>
    </citation>
    <scope>NUCLEOTIDE SEQUENCE [LARGE SCALE GENOMIC DNA]</scope>
</reference>
<evidence type="ECO:0000256" key="8">
    <source>
        <dbReference type="PIRSR" id="PIRSR001589-1"/>
    </source>
</evidence>
<dbReference type="Proteomes" id="UP000178735">
    <property type="component" value="Unassembled WGS sequence"/>
</dbReference>
<dbReference type="PANTHER" id="PTHR43284">
    <property type="entry name" value="ASPARAGINE SYNTHETASE (GLUTAMINE-HYDROLYZING)"/>
    <property type="match status" value="1"/>
</dbReference>
<dbReference type="EMBL" id="MGFH01000082">
    <property type="protein sequence ID" value="OGM06055.1"/>
    <property type="molecule type" value="Genomic_DNA"/>
</dbReference>
<proteinExistence type="inferred from homology"/>
<dbReference type="InterPro" id="IPR014729">
    <property type="entry name" value="Rossmann-like_a/b/a_fold"/>
</dbReference>